<dbReference type="EMBL" id="HBHI01028995">
    <property type="protein sequence ID" value="CAD9699378.1"/>
    <property type="molecule type" value="Transcribed_RNA"/>
</dbReference>
<feature type="signal peptide" evidence="2">
    <location>
        <begin position="1"/>
        <end position="19"/>
    </location>
</feature>
<proteinExistence type="predicted"/>
<evidence type="ECO:0000256" key="2">
    <source>
        <dbReference type="SAM" id="SignalP"/>
    </source>
</evidence>
<feature type="chain" id="PRO_5031075944" description="RanBP2-type domain-containing protein" evidence="2">
    <location>
        <begin position="20"/>
        <end position="236"/>
    </location>
</feature>
<evidence type="ECO:0008006" key="4">
    <source>
        <dbReference type="Google" id="ProtNLM"/>
    </source>
</evidence>
<protein>
    <recommendedName>
        <fullName evidence="4">RanBP2-type domain-containing protein</fullName>
    </recommendedName>
</protein>
<feature type="transmembrane region" description="Helical" evidence="1">
    <location>
        <begin position="215"/>
        <end position="233"/>
    </location>
</feature>
<organism evidence="3">
    <name type="scientific">Eucampia antarctica</name>
    <dbReference type="NCBI Taxonomy" id="49252"/>
    <lineage>
        <taxon>Eukaryota</taxon>
        <taxon>Sar</taxon>
        <taxon>Stramenopiles</taxon>
        <taxon>Ochrophyta</taxon>
        <taxon>Bacillariophyta</taxon>
        <taxon>Mediophyceae</taxon>
        <taxon>Biddulphiophycidae</taxon>
        <taxon>Hemiaulales</taxon>
        <taxon>Hemiaulaceae</taxon>
        <taxon>Eucampia</taxon>
    </lineage>
</organism>
<reference evidence="3" key="1">
    <citation type="submission" date="2021-01" db="EMBL/GenBank/DDBJ databases">
        <authorList>
            <person name="Corre E."/>
            <person name="Pelletier E."/>
            <person name="Niang G."/>
            <person name="Scheremetjew M."/>
            <person name="Finn R."/>
            <person name="Kale V."/>
            <person name="Holt S."/>
            <person name="Cochrane G."/>
            <person name="Meng A."/>
            <person name="Brown T."/>
            <person name="Cohen L."/>
        </authorList>
    </citation>
    <scope>NUCLEOTIDE SEQUENCE</scope>
    <source>
        <strain evidence="3">CCMP1452</strain>
    </source>
</reference>
<keyword evidence="1" id="KW-1133">Transmembrane helix</keyword>
<keyword evidence="1" id="KW-0812">Transmembrane</keyword>
<accession>A0A7S2SGF4</accession>
<gene>
    <name evidence="3" type="ORF">EANT1437_LOCUS14866</name>
</gene>
<sequence length="236" mass="26077">MIVVWILLYFGTTIPCILAANCTLCPDGSFPTQPDSKLQLNEGNTVINCTVAFEWAPKGYFQNCTELHKRGITICGCGKPTDPPKCLLCENRSLPAPDQLVSGKKCSEWEQTASDGFLDDCPSWQQTYGNNCGCNNPKLDNFCKICNKDLPFVDKTVKYSDNSQKTCIQIEQEVNVQIKLSQTNCTKEQAQFNTLCGCNIPPSLAPTPVPISASIHPFNINVLGVFIVFVYSVKMM</sequence>
<keyword evidence="1" id="KW-0472">Membrane</keyword>
<name>A0A7S2SGF4_9STRA</name>
<evidence type="ECO:0000313" key="3">
    <source>
        <dbReference type="EMBL" id="CAD9699378.1"/>
    </source>
</evidence>
<keyword evidence="2" id="KW-0732">Signal</keyword>
<dbReference type="AlphaFoldDB" id="A0A7S2SGF4"/>
<evidence type="ECO:0000256" key="1">
    <source>
        <dbReference type="SAM" id="Phobius"/>
    </source>
</evidence>